<dbReference type="RefSeq" id="XP_013762194.1">
    <property type="nucleotide sequence ID" value="XM_013906740.1"/>
</dbReference>
<evidence type="ECO:0000256" key="1">
    <source>
        <dbReference type="ARBA" id="ARBA00022737"/>
    </source>
</evidence>
<feature type="region of interest" description="Disordered" evidence="3">
    <location>
        <begin position="238"/>
        <end position="339"/>
    </location>
</feature>
<feature type="domain" description="Tetratricopeptide SHNi-TPR" evidence="4">
    <location>
        <begin position="86"/>
        <end position="123"/>
    </location>
</feature>
<accession>A0A0L0DJE8</accession>
<evidence type="ECO:0000313" key="6">
    <source>
        <dbReference type="Proteomes" id="UP000054408"/>
    </source>
</evidence>
<dbReference type="GO" id="GO:0006335">
    <property type="term" value="P:DNA replication-dependent chromatin assembly"/>
    <property type="evidence" value="ECO:0007669"/>
    <property type="project" value="TreeGrafter"/>
</dbReference>
<dbReference type="Proteomes" id="UP000054408">
    <property type="component" value="Unassembled WGS sequence"/>
</dbReference>
<feature type="compositionally biased region" description="Low complexity" evidence="3">
    <location>
        <begin position="311"/>
        <end position="320"/>
    </location>
</feature>
<organism evidence="5 6">
    <name type="scientific">Thecamonas trahens ATCC 50062</name>
    <dbReference type="NCBI Taxonomy" id="461836"/>
    <lineage>
        <taxon>Eukaryota</taxon>
        <taxon>Apusozoa</taxon>
        <taxon>Apusomonadida</taxon>
        <taxon>Apusomonadidae</taxon>
        <taxon>Thecamonas</taxon>
    </lineage>
</organism>
<dbReference type="Pfam" id="PF10516">
    <property type="entry name" value="SHNi-TPR"/>
    <property type="match status" value="1"/>
</dbReference>
<dbReference type="GeneID" id="25560791"/>
<feature type="compositionally biased region" description="Polar residues" evidence="3">
    <location>
        <begin position="271"/>
        <end position="281"/>
    </location>
</feature>
<keyword evidence="1" id="KW-0677">Repeat</keyword>
<dbReference type="STRING" id="461836.A0A0L0DJE8"/>
<keyword evidence="2" id="KW-0802">TPR repeat</keyword>
<feature type="compositionally biased region" description="Low complexity" evidence="3">
    <location>
        <begin position="252"/>
        <end position="263"/>
    </location>
</feature>
<dbReference type="GO" id="GO:0034080">
    <property type="term" value="P:CENP-A containing chromatin assembly"/>
    <property type="evidence" value="ECO:0007669"/>
    <property type="project" value="TreeGrafter"/>
</dbReference>
<reference evidence="5 6" key="1">
    <citation type="submission" date="2010-05" db="EMBL/GenBank/DDBJ databases">
        <title>The Genome Sequence of Thecamonas trahens ATCC 50062.</title>
        <authorList>
            <consortium name="The Broad Institute Genome Sequencing Platform"/>
            <person name="Russ C."/>
            <person name="Cuomo C."/>
            <person name="Shea T."/>
            <person name="Young S.K."/>
            <person name="Zeng Q."/>
            <person name="Koehrsen M."/>
            <person name="Haas B."/>
            <person name="Borodovsky M."/>
            <person name="Guigo R."/>
            <person name="Alvarado L."/>
            <person name="Berlin A."/>
            <person name="Bochicchio J."/>
            <person name="Borenstein D."/>
            <person name="Chapman S."/>
            <person name="Chen Z."/>
            <person name="Freedman E."/>
            <person name="Gellesch M."/>
            <person name="Goldberg J."/>
            <person name="Griggs A."/>
            <person name="Gujja S."/>
            <person name="Heilman E."/>
            <person name="Heiman D."/>
            <person name="Hepburn T."/>
            <person name="Howarth C."/>
            <person name="Jen D."/>
            <person name="Larson L."/>
            <person name="Mehta T."/>
            <person name="Park D."/>
            <person name="Pearson M."/>
            <person name="Roberts A."/>
            <person name="Saif S."/>
            <person name="Shenoy N."/>
            <person name="Sisk P."/>
            <person name="Stolte C."/>
            <person name="Sykes S."/>
            <person name="Thomson T."/>
            <person name="Walk T."/>
            <person name="White J."/>
            <person name="Yandava C."/>
            <person name="Burger G."/>
            <person name="Gray M.W."/>
            <person name="Holland P.W.H."/>
            <person name="King N."/>
            <person name="Lang F.B.F."/>
            <person name="Roger A.J."/>
            <person name="Ruiz-Trillo I."/>
            <person name="Lander E."/>
            <person name="Nusbaum C."/>
        </authorList>
    </citation>
    <scope>NUCLEOTIDE SEQUENCE [LARGE SCALE GENOMIC DNA]</scope>
    <source>
        <strain evidence="5 6">ATCC 50062</strain>
    </source>
</reference>
<dbReference type="SUPFAM" id="SSF48452">
    <property type="entry name" value="TPR-like"/>
    <property type="match status" value="1"/>
</dbReference>
<evidence type="ECO:0000313" key="5">
    <source>
        <dbReference type="EMBL" id="KNC52191.1"/>
    </source>
</evidence>
<dbReference type="InterPro" id="IPR019544">
    <property type="entry name" value="Tetratricopeptide_SHNi-TPR_dom"/>
</dbReference>
<dbReference type="InterPro" id="IPR011990">
    <property type="entry name" value="TPR-like_helical_dom_sf"/>
</dbReference>
<dbReference type="PANTHER" id="PTHR15081">
    <property type="entry name" value="NUCLEAR AUTOANTIGENIC SPERM PROTEIN NASP -RELATED"/>
    <property type="match status" value="1"/>
</dbReference>
<keyword evidence="6" id="KW-1185">Reference proteome</keyword>
<dbReference type="GO" id="GO:0005654">
    <property type="term" value="C:nucleoplasm"/>
    <property type="evidence" value="ECO:0007669"/>
    <property type="project" value="TreeGrafter"/>
</dbReference>
<dbReference type="OMA" id="MMANDSI"/>
<dbReference type="Gene3D" id="1.25.40.10">
    <property type="entry name" value="Tetratricopeptide repeat domain"/>
    <property type="match status" value="1"/>
</dbReference>
<protein>
    <recommendedName>
        <fullName evidence="4">Tetratricopeptide SHNi-TPR domain-containing protein</fullName>
    </recommendedName>
</protein>
<gene>
    <name evidence="5" type="ORF">AMSG_01017</name>
</gene>
<proteinExistence type="predicted"/>
<dbReference type="PANTHER" id="PTHR15081:SF1">
    <property type="entry name" value="NUCLEAR AUTOANTIGENIC SPERM PROTEIN"/>
    <property type="match status" value="1"/>
</dbReference>
<name>A0A0L0DJE8_THETB</name>
<dbReference type="AlphaFoldDB" id="A0A0L0DJE8"/>
<dbReference type="OrthoDB" id="5587616at2759"/>
<evidence type="ECO:0000259" key="4">
    <source>
        <dbReference type="Pfam" id="PF10516"/>
    </source>
</evidence>
<evidence type="ECO:0000256" key="3">
    <source>
        <dbReference type="SAM" id="MobiDB-lite"/>
    </source>
</evidence>
<evidence type="ECO:0000256" key="2">
    <source>
        <dbReference type="ARBA" id="ARBA00022803"/>
    </source>
</evidence>
<sequence length="339" mass="34403">MQVQAAGEQHPSTAPFYVAYGKALLDCARAKGNVLSGMSGAGAGAGGDDGDDADDLTIAWEVLELARVIYSSAAAAGDAEAAQRQAEVHCTIGEVCLESDNMDGAIKEYTAAAEIYSKTLPQTDGAVAEVYYLLGTSQQLGGHHTDAEASFTKAADAVAAAISDYETRAKTASPEDAAKLSSKIADRRGILAEISDKIAETKALASEMELLAKAKAEAKAKAATTSAAVASGRAGFKNATIDFAPPPSRRLSSTASSASSASTNAFGKPSAASTAPVNDLSSLVKRKPAAKPAAGAPVNDLSSLVKRKAKPSAPQAASPPVGSKRPANAAPEDQPKAKK</sequence>
<dbReference type="GO" id="GO:0042393">
    <property type="term" value="F:histone binding"/>
    <property type="evidence" value="ECO:0007669"/>
    <property type="project" value="TreeGrafter"/>
</dbReference>
<dbReference type="eggNOG" id="KOG4563">
    <property type="taxonomic scope" value="Eukaryota"/>
</dbReference>
<dbReference type="InterPro" id="IPR051730">
    <property type="entry name" value="NASP-like"/>
</dbReference>
<dbReference type="EMBL" id="GL349436">
    <property type="protein sequence ID" value="KNC52191.1"/>
    <property type="molecule type" value="Genomic_DNA"/>
</dbReference>